<dbReference type="Pfam" id="PF03382">
    <property type="entry name" value="DUF285"/>
    <property type="match status" value="1"/>
</dbReference>
<dbReference type="NCBIfam" id="NF033158">
    <property type="entry name" value="Myrrcad"/>
    <property type="match status" value="1"/>
</dbReference>
<name>A0A0C3A3X5_MYCCA</name>
<comment type="caution">
    <text evidence="3">The sequence shown here is derived from an EMBL/GenBank/DDBJ whole genome shotgun (WGS) entry which is preliminary data.</text>
</comment>
<proteinExistence type="predicted"/>
<organism evidence="3 4">
    <name type="scientific">Mycoplasma capricolum subsp. capricolum</name>
    <dbReference type="NCBI Taxonomy" id="40479"/>
    <lineage>
        <taxon>Bacteria</taxon>
        <taxon>Bacillati</taxon>
        <taxon>Mycoplasmatota</taxon>
        <taxon>Mollicutes</taxon>
        <taxon>Mycoplasmataceae</taxon>
        <taxon>Mycoplasma</taxon>
    </lineage>
</organism>
<keyword evidence="2" id="KW-0472">Membrane</keyword>
<reference evidence="3 4" key="1">
    <citation type="submission" date="2015-01" db="EMBL/GenBank/DDBJ databases">
        <title>Draft Genome Sequence of Mycoplasma capricolum subsp. capricolum str. GM508D.</title>
        <authorList>
            <person name="Calcutt M.J."/>
            <person name="Foecking M.F."/>
        </authorList>
    </citation>
    <scope>NUCLEOTIDE SEQUENCE [LARGE SCALE GENOMIC DNA]</scope>
    <source>
        <strain evidence="3 4">GM508D</strain>
    </source>
</reference>
<feature type="compositionally biased region" description="Polar residues" evidence="1">
    <location>
        <begin position="211"/>
        <end position="247"/>
    </location>
</feature>
<accession>A0A0C3A3X5</accession>
<sequence length="360" mass="40847">MKKLLTILTSISAVFLITAGIIVTKNHDDYNLRINYNFTYIKRNKIEGDKLVEIGYYQWNGHKRIQQIPTTVKIISAQLPREITSLRSAFAGAKHDIKWEVKWDTSNVTDMNSLFYNRDEFNSPDILEWDTSNVTDMEKMFFGASNFNQDISKWKVSKVKNMKNMFKKATSFTYDLSNWEVTNNVNNEDFGLNEKIQPKWKKVEKDITNETSTSNAEKVISSKSNDTLSKTPSPPDITTNEKLNSIQPKIEDSPLNSSKKSIEPKILNFNPMIKDESKKSESNTTVEKESINSTENILTIPSAKSGSKGKTSSNTGVIVGSVLGTTTVLGAGTGAGFGYYYRKNLKDLYFNIKKRWFKSK</sequence>
<gene>
    <name evidence="3" type="ORF">MCGM508_03985</name>
</gene>
<evidence type="ECO:0000256" key="1">
    <source>
        <dbReference type="SAM" id="MobiDB-lite"/>
    </source>
</evidence>
<dbReference type="NCBIfam" id="TIGR02167">
    <property type="entry name" value="Liste_lipo_26"/>
    <property type="match status" value="1"/>
</dbReference>
<dbReference type="RefSeq" id="WP_041159891.1">
    <property type="nucleotide sequence ID" value="NZ_JXQB01000001.1"/>
</dbReference>
<feature type="transmembrane region" description="Helical" evidence="2">
    <location>
        <begin position="317"/>
        <end position="341"/>
    </location>
</feature>
<evidence type="ECO:0000256" key="2">
    <source>
        <dbReference type="SAM" id="Phobius"/>
    </source>
</evidence>
<keyword evidence="2" id="KW-1133">Transmembrane helix</keyword>
<feature type="region of interest" description="Disordered" evidence="1">
    <location>
        <begin position="211"/>
        <end position="293"/>
    </location>
</feature>
<dbReference type="InterPro" id="IPR005046">
    <property type="entry name" value="DUF285"/>
</dbReference>
<dbReference type="EMBL" id="JXQB01000001">
    <property type="protein sequence ID" value="KIM14201.1"/>
    <property type="molecule type" value="Genomic_DNA"/>
</dbReference>
<evidence type="ECO:0000313" key="3">
    <source>
        <dbReference type="EMBL" id="KIM14201.1"/>
    </source>
</evidence>
<keyword evidence="2" id="KW-0812">Transmembrane</keyword>
<evidence type="ECO:0000313" key="4">
    <source>
        <dbReference type="Proteomes" id="UP000031975"/>
    </source>
</evidence>
<feature type="compositionally biased region" description="Basic and acidic residues" evidence="1">
    <location>
        <begin position="273"/>
        <end position="290"/>
    </location>
</feature>
<dbReference type="AlphaFoldDB" id="A0A0C3A3X5"/>
<protein>
    <submittedName>
        <fullName evidence="3">PARCEL domain-containing protein</fullName>
    </submittedName>
</protein>
<dbReference type="Proteomes" id="UP000031975">
    <property type="component" value="Unassembled WGS sequence"/>
</dbReference>
<dbReference type="InterPro" id="IPR011889">
    <property type="entry name" value="Liste_lipo_26"/>
</dbReference>